<evidence type="ECO:0000313" key="4">
    <source>
        <dbReference type="Proteomes" id="UP001500886"/>
    </source>
</evidence>
<dbReference type="InterPro" id="IPR056506">
    <property type="entry name" value="iHD-CE"/>
</dbReference>
<dbReference type="EMBL" id="BAAASL010000026">
    <property type="protein sequence ID" value="GAA2724566.1"/>
    <property type="molecule type" value="Genomic_DNA"/>
</dbReference>
<feature type="domain" description="iHD-CE" evidence="1">
    <location>
        <begin position="41"/>
        <end position="368"/>
    </location>
</feature>
<organism evidence="3 4">
    <name type="scientific">Streptomyces luteosporeus</name>
    <dbReference type="NCBI Taxonomy" id="173856"/>
    <lineage>
        <taxon>Bacteria</taxon>
        <taxon>Bacillati</taxon>
        <taxon>Actinomycetota</taxon>
        <taxon>Actinomycetes</taxon>
        <taxon>Kitasatosporales</taxon>
        <taxon>Streptomycetaceae</taxon>
        <taxon>Streptomyces</taxon>
    </lineage>
</organism>
<dbReference type="InterPro" id="IPR036890">
    <property type="entry name" value="HATPase_C_sf"/>
</dbReference>
<feature type="domain" description="wHTH-Hsp90 Na associated" evidence="2">
    <location>
        <begin position="1018"/>
        <end position="1073"/>
    </location>
</feature>
<dbReference type="Pfam" id="PF24401">
    <property type="entry name" value="iHD-CE"/>
    <property type="match status" value="1"/>
</dbReference>
<protein>
    <recommendedName>
        <fullName evidence="5">ATP-binding protein</fullName>
    </recommendedName>
</protein>
<dbReference type="Pfam" id="PF24410">
    <property type="entry name" value="wHTH-HSP90_Na-assoc"/>
    <property type="match status" value="2"/>
</dbReference>
<proteinExistence type="predicted"/>
<comment type="caution">
    <text evidence="3">The sequence shown here is derived from an EMBL/GenBank/DDBJ whole genome shotgun (WGS) entry which is preliminary data.</text>
</comment>
<name>A0ABP6GKX1_9ACTN</name>
<dbReference type="InterPro" id="IPR056507">
    <property type="entry name" value="wHTH-HSP90_Na-assoc"/>
</dbReference>
<dbReference type="Proteomes" id="UP001500886">
    <property type="component" value="Unassembled WGS sequence"/>
</dbReference>
<evidence type="ECO:0008006" key="5">
    <source>
        <dbReference type="Google" id="ProtNLM"/>
    </source>
</evidence>
<accession>A0ABP6GKX1</accession>
<reference evidence="4" key="1">
    <citation type="journal article" date="2019" name="Int. J. Syst. Evol. Microbiol.">
        <title>The Global Catalogue of Microorganisms (GCM) 10K type strain sequencing project: providing services to taxonomists for standard genome sequencing and annotation.</title>
        <authorList>
            <consortium name="The Broad Institute Genomics Platform"/>
            <consortium name="The Broad Institute Genome Sequencing Center for Infectious Disease"/>
            <person name="Wu L."/>
            <person name="Ma J."/>
        </authorList>
    </citation>
    <scope>NUCLEOTIDE SEQUENCE [LARGE SCALE GENOMIC DNA]</scope>
    <source>
        <strain evidence="4">JCM 4542</strain>
    </source>
</reference>
<evidence type="ECO:0000259" key="2">
    <source>
        <dbReference type="Pfam" id="PF24410"/>
    </source>
</evidence>
<feature type="domain" description="wHTH-Hsp90 Na associated" evidence="2">
    <location>
        <begin position="958"/>
        <end position="1008"/>
    </location>
</feature>
<dbReference type="SUPFAM" id="SSF55874">
    <property type="entry name" value="ATPase domain of HSP90 chaperone/DNA topoisomerase II/histidine kinase"/>
    <property type="match status" value="1"/>
</dbReference>
<evidence type="ECO:0000313" key="3">
    <source>
        <dbReference type="EMBL" id="GAA2724566.1"/>
    </source>
</evidence>
<dbReference type="Gene3D" id="3.30.565.10">
    <property type="entry name" value="Histidine kinase-like ATPase, C-terminal domain"/>
    <property type="match status" value="1"/>
</dbReference>
<sequence length="1277" mass="141676">MQGHNTRSTVTNSQAGVIAQGHTVNVYVPLPHDPPPPRDPWVELAAESSVWRHVPPDRDAEPLRQLVVDVVTALADLRDAVNVPDDPWIRDEGVVHRFAECVEDLLAADGDLDVHPAEAALLTLTPFLYRTHYLQLTAAMRNAADPSFTAFAESHDFLMSRARQSSEETVRTLTSWLFHRWLVQREEFAGPQQVRRLLEDIGDPADAMGEILDVRRVCRVLHGLRRGADVCNREFLDDLPADDAVRLRRGGPQRIRDQRLVLLLALAYGMSRDITALPQIVVEHVGIPDPVDLDQLHRTLARSAWGGSRDLPVLRAECHHAAVIEGLREYVTRTDELLAAVRRTAHERITHPFPTLPARLSSDEVTPADDVVKGWAGFRLDERRVRDLLLGVQLYKDRDLAIRELYQNALDACRYRRARTEYLDRTRAATYAYEGRITFDQATDEDGREYVECHDNGIGMGESELRGVFCKAGSRFVDQLDFKLERADWGKADPPVEFYPNSRFGIGVLSYFMLADEMRVRTCRMDAKGDLGPVLEVRVFGPGHLFRIVEVKERGEETDAGTRVRLYLREPRAGWSCADVLERLLGIAEFLTAVRHGGRTTDWEPGVLRPREGPKGENFGINAHGALVPWADPPAGAQVIWCEEGGALLVDGLVVQPTVRRGVLATLDSRPRGVVVNLSGPLTPARLSADRANVLDDVSGTLQEILSSAAHDLVRIDAPLPSYEWIVHAASANGALGDLLTVAAMHAGRTFHLDGCTLSLEQQGCFPADLSIIAEELTDRESRFWVSGFPPDHIVLWRLLAHRAEAVLEELTAVCPELAEVRDVRLALPSDMEMLAAESDRHFLWTWRPGAIVGTGMARLAAATGASPVEVLERVIDFGIHERTPEVVAAVASGGWPALMVLFDRTGSRVGPGYEVTAERVMDVVRRLGVSAEEAVAAWRCVGTHVPDDILRLYNEAVDHPLFSREAVERMGYLPDTRPSPPGLIAAASLALGLSVPEICDRFRRYGFQVDPGCLPDRPDEDLLRFLGEGLGEAGPPWLDRAEEVPPGHVIAVADDLGMELSVVRERLTGLGFKTPSRFPEDARTGDLELLYDVGKSAHPFLRPGKPIRYSHVFQAGPAGVRAAIERLEEYGFDIPLSIPRRLTVLDRVLLFNDDFWGDLTTEDTMPFARVLLMSRVITTAPEELVRLLGRYGVELSCHRLPDGMSWEAALVLIGGMDLVDLNSVTYPAPLVRLVETSRHIGATIEQTWRWYQALGLPVIDLPTALREAIPRIPRAS</sequence>
<dbReference type="InterPro" id="IPR020575">
    <property type="entry name" value="Hsp90_N"/>
</dbReference>
<gene>
    <name evidence="3" type="ORF">GCM10010315_54730</name>
</gene>
<keyword evidence="4" id="KW-1185">Reference proteome</keyword>
<dbReference type="PRINTS" id="PR00775">
    <property type="entry name" value="HEATSHOCK90"/>
</dbReference>
<evidence type="ECO:0000259" key="1">
    <source>
        <dbReference type="Pfam" id="PF24401"/>
    </source>
</evidence>
<dbReference type="RefSeq" id="WP_344439038.1">
    <property type="nucleotide sequence ID" value="NZ_BAAASL010000026.1"/>
</dbReference>